<dbReference type="GO" id="GO:0000287">
    <property type="term" value="F:magnesium ion binding"/>
    <property type="evidence" value="ECO:0007669"/>
    <property type="project" value="UniProtKB-UniRule"/>
</dbReference>
<keyword evidence="4 8" id="KW-0547">Nucleotide-binding</keyword>
<feature type="active site" evidence="9">
    <location>
        <position position="146"/>
    </location>
</feature>
<feature type="binding site" evidence="8">
    <location>
        <begin position="305"/>
        <end position="311"/>
    </location>
    <ligand>
        <name>substrate</name>
    </ligand>
</feature>
<proteinExistence type="inferred from homology"/>
<keyword evidence="6 8" id="KW-0460">Magnesium</keyword>
<dbReference type="CDD" id="cd03108">
    <property type="entry name" value="AdSS"/>
    <property type="match status" value="1"/>
</dbReference>
<dbReference type="Pfam" id="PF00709">
    <property type="entry name" value="Adenylsucc_synt"/>
    <property type="match status" value="1"/>
</dbReference>
<dbReference type="SUPFAM" id="SSF52540">
    <property type="entry name" value="P-loop containing nucleoside triphosphate hydrolases"/>
    <property type="match status" value="1"/>
</dbReference>
<dbReference type="GO" id="GO:0046040">
    <property type="term" value="P:IMP metabolic process"/>
    <property type="evidence" value="ECO:0007669"/>
    <property type="project" value="TreeGrafter"/>
</dbReference>
<dbReference type="Gene3D" id="1.10.300.10">
    <property type="entry name" value="Adenylosuccinate Synthetase, subunit A, domain 2"/>
    <property type="match status" value="1"/>
</dbReference>
<comment type="similarity">
    <text evidence="8 10">Belongs to the adenylosuccinate synthetase family.</text>
</comment>
<dbReference type="InterPro" id="IPR042111">
    <property type="entry name" value="Adenylosuccinate_synth_dom3"/>
</dbReference>
<feature type="binding site" evidence="8">
    <location>
        <begin position="419"/>
        <end position="421"/>
    </location>
    <ligand>
        <name>GTP</name>
        <dbReference type="ChEBI" id="CHEBI:37565"/>
    </ligand>
</feature>
<feature type="binding site" description="in other chain" evidence="8">
    <location>
        <position position="245"/>
    </location>
    <ligand>
        <name>IMP</name>
        <dbReference type="ChEBI" id="CHEBI:58053"/>
        <note>ligand shared between dimeric partners</note>
    </ligand>
</feature>
<dbReference type="InterPro" id="IPR042110">
    <property type="entry name" value="Adenylosuccinate_synth_dom2"/>
</dbReference>
<evidence type="ECO:0000256" key="9">
    <source>
        <dbReference type="PROSITE-ProRule" id="PRU10134"/>
    </source>
</evidence>
<comment type="catalytic activity">
    <reaction evidence="8 10">
        <text>IMP + L-aspartate + GTP = N(6)-(1,2-dicarboxyethyl)-AMP + GDP + phosphate + 2 H(+)</text>
        <dbReference type="Rhea" id="RHEA:15753"/>
        <dbReference type="ChEBI" id="CHEBI:15378"/>
        <dbReference type="ChEBI" id="CHEBI:29991"/>
        <dbReference type="ChEBI" id="CHEBI:37565"/>
        <dbReference type="ChEBI" id="CHEBI:43474"/>
        <dbReference type="ChEBI" id="CHEBI:57567"/>
        <dbReference type="ChEBI" id="CHEBI:58053"/>
        <dbReference type="ChEBI" id="CHEBI:58189"/>
        <dbReference type="EC" id="6.3.4.4"/>
    </reaction>
</comment>
<evidence type="ECO:0000256" key="7">
    <source>
        <dbReference type="ARBA" id="ARBA00023134"/>
    </source>
</evidence>
<dbReference type="GO" id="GO:0005737">
    <property type="term" value="C:cytoplasm"/>
    <property type="evidence" value="ECO:0007669"/>
    <property type="project" value="UniProtKB-SubCell"/>
</dbReference>
<evidence type="ECO:0000256" key="3">
    <source>
        <dbReference type="ARBA" id="ARBA00022723"/>
    </source>
</evidence>
<feature type="binding site" description="in other chain" evidence="8">
    <location>
        <position position="230"/>
    </location>
    <ligand>
        <name>IMP</name>
        <dbReference type="ChEBI" id="CHEBI:58053"/>
        <note>ligand shared between dimeric partners</note>
    </ligand>
</feature>
<comment type="subunit">
    <text evidence="1 8">Homodimer.</text>
</comment>
<organism evidence="11 12">
    <name type="scientific">Candidatus Brocadia fulgida</name>
    <dbReference type="NCBI Taxonomy" id="380242"/>
    <lineage>
        <taxon>Bacteria</taxon>
        <taxon>Pseudomonadati</taxon>
        <taxon>Planctomycetota</taxon>
        <taxon>Candidatus Brocadiia</taxon>
        <taxon>Candidatus Brocadiales</taxon>
        <taxon>Candidatus Brocadiaceae</taxon>
        <taxon>Candidatus Brocadia</taxon>
    </lineage>
</organism>
<evidence type="ECO:0000256" key="10">
    <source>
        <dbReference type="RuleBase" id="RU000520"/>
    </source>
</evidence>
<dbReference type="PROSITE" id="PS00513">
    <property type="entry name" value="ADENYLOSUCCIN_SYN_2"/>
    <property type="match status" value="1"/>
</dbReference>
<comment type="pathway">
    <text evidence="8 10">Purine metabolism; AMP biosynthesis via de novo pathway; AMP from IMP: step 1/2.</text>
</comment>
<evidence type="ECO:0000256" key="6">
    <source>
        <dbReference type="ARBA" id="ARBA00022842"/>
    </source>
</evidence>
<feature type="binding site" description="in other chain" evidence="8">
    <location>
        <position position="135"/>
    </location>
    <ligand>
        <name>IMP</name>
        <dbReference type="ChEBI" id="CHEBI:58053"/>
        <note>ligand shared between dimeric partners</note>
    </ligand>
</feature>
<feature type="binding site" evidence="8">
    <location>
        <position position="149"/>
    </location>
    <ligand>
        <name>IMP</name>
        <dbReference type="ChEBI" id="CHEBI:58053"/>
        <note>ligand shared between dimeric partners</note>
    </ligand>
</feature>
<evidence type="ECO:0000256" key="1">
    <source>
        <dbReference type="ARBA" id="ARBA00011738"/>
    </source>
</evidence>
<dbReference type="AlphaFoldDB" id="A0A0M2UQ58"/>
<keyword evidence="2 8" id="KW-0436">Ligase</keyword>
<dbReference type="InterPro" id="IPR018220">
    <property type="entry name" value="Adenylosuccin_syn_GTP-bd"/>
</dbReference>
<dbReference type="SMART" id="SM00788">
    <property type="entry name" value="Adenylsucc_synt"/>
    <property type="match status" value="1"/>
</dbReference>
<dbReference type="GO" id="GO:0044208">
    <property type="term" value="P:'de novo' AMP biosynthetic process"/>
    <property type="evidence" value="ECO:0007669"/>
    <property type="project" value="UniProtKB-UniRule"/>
</dbReference>
<dbReference type="PANTHER" id="PTHR11846:SF0">
    <property type="entry name" value="ADENYLOSUCCINATE SYNTHETASE"/>
    <property type="match status" value="1"/>
</dbReference>
<comment type="caution">
    <text evidence="11">The sequence shown here is derived from an EMBL/GenBank/DDBJ whole genome shotgun (WGS) entry which is preliminary data.</text>
</comment>
<comment type="subcellular location">
    <subcellularLocation>
        <location evidence="8">Cytoplasm</location>
    </subcellularLocation>
</comment>
<feature type="active site" description="Proton donor" evidence="8">
    <location>
        <position position="47"/>
    </location>
</feature>
<dbReference type="Gene3D" id="3.40.440.10">
    <property type="entry name" value="Adenylosuccinate Synthetase, subunit A, domain 1"/>
    <property type="match status" value="1"/>
</dbReference>
<dbReference type="InterPro" id="IPR001114">
    <property type="entry name" value="Adenylosuccinate_synthetase"/>
</dbReference>
<evidence type="ECO:0000313" key="11">
    <source>
        <dbReference type="EMBL" id="KKO18017.1"/>
    </source>
</evidence>
<keyword evidence="7 8" id="KW-0342">GTP-binding</keyword>
<name>A0A0M2UQ58_9BACT</name>
<feature type="binding site" description="in other chain" evidence="8">
    <location>
        <begin position="44"/>
        <end position="47"/>
    </location>
    <ligand>
        <name>IMP</name>
        <dbReference type="ChEBI" id="CHEBI:58053"/>
        <note>ligand shared between dimeric partners</note>
    </ligand>
</feature>
<evidence type="ECO:0000313" key="12">
    <source>
        <dbReference type="Proteomes" id="UP000034954"/>
    </source>
</evidence>
<feature type="binding site" evidence="8">
    <location>
        <begin position="18"/>
        <end position="24"/>
    </location>
    <ligand>
        <name>GTP</name>
        <dbReference type="ChEBI" id="CHEBI:37565"/>
    </ligand>
</feature>
<keyword evidence="3 8" id="KW-0479">Metal-binding</keyword>
<feature type="binding site" evidence="8">
    <location>
        <position position="46"/>
    </location>
    <ligand>
        <name>Mg(2+)</name>
        <dbReference type="ChEBI" id="CHEBI:18420"/>
    </ligand>
</feature>
<feature type="binding site" evidence="8">
    <location>
        <begin position="46"/>
        <end position="48"/>
    </location>
    <ligand>
        <name>GTP</name>
        <dbReference type="ChEBI" id="CHEBI:37565"/>
    </ligand>
</feature>
<comment type="cofactor">
    <cofactor evidence="8">
        <name>Mg(2+)</name>
        <dbReference type="ChEBI" id="CHEBI:18420"/>
    </cofactor>
    <text evidence="8">Binds 1 Mg(2+) ion per subunit.</text>
</comment>
<dbReference type="PROSITE" id="PS01266">
    <property type="entry name" value="ADENYLOSUCCIN_SYN_1"/>
    <property type="match status" value="1"/>
</dbReference>
<evidence type="ECO:0000256" key="8">
    <source>
        <dbReference type="HAMAP-Rule" id="MF_00011"/>
    </source>
</evidence>
<dbReference type="HAMAP" id="MF_00011">
    <property type="entry name" value="Adenylosucc_synth"/>
    <property type="match status" value="1"/>
</dbReference>
<dbReference type="Proteomes" id="UP000034954">
    <property type="component" value="Unassembled WGS sequence"/>
</dbReference>
<keyword evidence="12" id="KW-1185">Reference proteome</keyword>
<dbReference type="PANTHER" id="PTHR11846">
    <property type="entry name" value="ADENYLOSUCCINATE SYNTHETASE"/>
    <property type="match status" value="1"/>
</dbReference>
<dbReference type="PATRIC" id="fig|380242.3.peg.4063"/>
<dbReference type="GO" id="GO:0005525">
    <property type="term" value="F:GTP binding"/>
    <property type="evidence" value="ECO:0007669"/>
    <property type="project" value="UniProtKB-UniRule"/>
</dbReference>
<reference evidence="11 12" key="1">
    <citation type="journal article" date="2013" name="BMC Microbiol.">
        <title>Identification of the type II cytochrome c maturation pathway in anammox bacteria by comparative genomics.</title>
        <authorList>
            <person name="Ferousi C."/>
            <person name="Speth D.R."/>
            <person name="Reimann J."/>
            <person name="Op den Camp H.J."/>
            <person name="Allen J.W."/>
            <person name="Keltjens J.T."/>
            <person name="Jetten M.S."/>
        </authorList>
    </citation>
    <scope>NUCLEOTIDE SEQUENCE [LARGE SCALE GENOMIC DNA]</scope>
    <source>
        <strain evidence="11">RU1</strain>
    </source>
</reference>
<accession>A0A0M2UQ58</accession>
<feature type="binding site" description="in other chain" evidence="8">
    <location>
        <begin position="19"/>
        <end position="22"/>
    </location>
    <ligand>
        <name>IMP</name>
        <dbReference type="ChEBI" id="CHEBI:58053"/>
        <note>ligand shared between dimeric partners</note>
    </ligand>
</feature>
<feature type="binding site" evidence="8">
    <location>
        <begin position="337"/>
        <end position="339"/>
    </location>
    <ligand>
        <name>GTP</name>
        <dbReference type="ChEBI" id="CHEBI:37565"/>
    </ligand>
</feature>
<keyword evidence="8" id="KW-0963">Cytoplasm</keyword>
<dbReference type="NCBIfam" id="TIGR00184">
    <property type="entry name" value="purA"/>
    <property type="match status" value="1"/>
</dbReference>
<feature type="active site" description="Proton acceptor" evidence="8">
    <location>
        <position position="19"/>
    </location>
</feature>
<dbReference type="FunFam" id="1.10.300.10:FF:000001">
    <property type="entry name" value="Adenylosuccinate synthetase"/>
    <property type="match status" value="1"/>
</dbReference>
<dbReference type="InterPro" id="IPR042109">
    <property type="entry name" value="Adenylosuccinate_synth_dom1"/>
</dbReference>
<feature type="binding site" description="in other chain" evidence="8">
    <location>
        <position position="309"/>
    </location>
    <ligand>
        <name>IMP</name>
        <dbReference type="ChEBI" id="CHEBI:58053"/>
        <note>ligand shared between dimeric partners</note>
    </ligand>
</feature>
<evidence type="ECO:0000256" key="2">
    <source>
        <dbReference type="ARBA" id="ARBA00022598"/>
    </source>
</evidence>
<dbReference type="InterPro" id="IPR027417">
    <property type="entry name" value="P-loop_NTPase"/>
</dbReference>
<evidence type="ECO:0000256" key="5">
    <source>
        <dbReference type="ARBA" id="ARBA00022755"/>
    </source>
</evidence>
<sequence length="431" mass="47739">MENLTTGSNTCLVGLQWGDEGKGKIVDILTESFDVVVRYQGGSNAGHTVVINNEKFVLHLIPSGILRKNKWCVIGSGVALDPGQLLEEIGELRKKNIEVSGNLRISELAHLVFPYHKKFDELSESEKGDEKIGTTRRGIGPCYTDKMARNGIRVADLYHPDHFRQRLKKVVEEKNKILVRLYDAEALSWKDIYETYCEYAEQIRPFVCNTVVFMADAVKAKKKILFEGAQGSLLDVDFGTYPFITSSSVTAGGAAVGAGISPRQIHKVLGIMKSYTTRVGSGPFPSELNDALGEYLRKKGGEYGATTGRPRRCGWFDAVAVKHAIMVNGVDSAVLTKLDVLDEQRTIKICVGYTFGDKAYDLFPPDLAARSECQPIYKEVPGWLRDTSKMRDRNDIPSQAKNYIDTLEKILGIPVEMLSVGPDRGQVVNLV</sequence>
<dbReference type="NCBIfam" id="NF002223">
    <property type="entry name" value="PRK01117.1"/>
    <property type="match status" value="1"/>
</dbReference>
<dbReference type="UniPathway" id="UPA00075">
    <property type="reaction ID" value="UER00335"/>
</dbReference>
<dbReference type="InterPro" id="IPR033128">
    <property type="entry name" value="Adenylosuccin_syn_Lys_AS"/>
</dbReference>
<feature type="binding site" evidence="8">
    <location>
        <position position="19"/>
    </location>
    <ligand>
        <name>Mg(2+)</name>
        <dbReference type="ChEBI" id="CHEBI:18420"/>
    </ligand>
</feature>
<dbReference type="Gene3D" id="3.90.170.10">
    <property type="entry name" value="Adenylosuccinate Synthetase, subunit A, domain 3"/>
    <property type="match status" value="1"/>
</dbReference>
<dbReference type="GO" id="GO:0004019">
    <property type="term" value="F:adenylosuccinate synthase activity"/>
    <property type="evidence" value="ECO:0007669"/>
    <property type="project" value="UniProtKB-UniRule"/>
</dbReference>
<dbReference type="FunFam" id="3.90.170.10:FF:000001">
    <property type="entry name" value="Adenylosuccinate synthetase"/>
    <property type="match status" value="1"/>
</dbReference>
<dbReference type="EMBL" id="LAQJ01000301">
    <property type="protein sequence ID" value="KKO18017.1"/>
    <property type="molecule type" value="Genomic_DNA"/>
</dbReference>
<feature type="binding site" evidence="8">
    <location>
        <position position="311"/>
    </location>
    <ligand>
        <name>GTP</name>
        <dbReference type="ChEBI" id="CHEBI:37565"/>
    </ligand>
</feature>
<gene>
    <name evidence="8" type="primary">purA</name>
    <name evidence="11" type="ORF">BROFUL_03295</name>
</gene>
<keyword evidence="5 8" id="KW-0658">Purine biosynthesis</keyword>
<comment type="function">
    <text evidence="8">Plays an important role in the de novo pathway of purine nucleotide biosynthesis. Catalyzes the first committed step in the biosynthesis of AMP from IMP.</text>
</comment>
<protein>
    <recommendedName>
        <fullName evidence="8 10">Adenylosuccinate synthetase</fullName>
        <shortName evidence="8">AMPSase</shortName>
        <shortName evidence="8">AdSS</shortName>
        <ecNumber evidence="8 10">6.3.4.4</ecNumber>
    </recommendedName>
    <alternativeName>
        <fullName evidence="8">IMP--aspartate ligase</fullName>
    </alternativeName>
</protein>
<evidence type="ECO:0000256" key="4">
    <source>
        <dbReference type="ARBA" id="ARBA00022741"/>
    </source>
</evidence>
<dbReference type="EC" id="6.3.4.4" evidence="8 10"/>